<dbReference type="InterPro" id="IPR001387">
    <property type="entry name" value="Cro/C1-type_HTH"/>
</dbReference>
<feature type="region of interest" description="Disordered" evidence="1">
    <location>
        <begin position="245"/>
        <end position="281"/>
    </location>
</feature>
<evidence type="ECO:0000313" key="4">
    <source>
        <dbReference type="Proteomes" id="UP000256329"/>
    </source>
</evidence>
<dbReference type="PROSITE" id="PS50943">
    <property type="entry name" value="HTH_CROC1"/>
    <property type="match status" value="1"/>
</dbReference>
<protein>
    <submittedName>
        <fullName evidence="3">Helix-turn-helix domain-containing protein</fullName>
    </submittedName>
</protein>
<dbReference type="Gene3D" id="1.10.260.40">
    <property type="entry name" value="lambda repressor-like DNA-binding domains"/>
    <property type="match status" value="1"/>
</dbReference>
<sequence>MERHDLERPGLPAMPLLPSPGELLDRLAPVLETHARQAAELAVRAVEAALLEVARQNRELFELKRRIDEDAEALKEYGGMGSVLELPEKVPVSVEVEERLLGRLREKARKWCDRYGEKKAGLLFPAVFGRATVRVLKATGARRFSRLPAKVVSQVEELIESLDFGELVRDAGPLAVNLLARRLDLGLTQEGAAKECGVARKTYGDWETGRHVPHARNLPAVARFLGVSLAEAGMLVEEQQRHLGRGVSGADARPEGQGTGKVAEGLPHDYLLGGGQEVRGA</sequence>
<dbReference type="SMART" id="SM00530">
    <property type="entry name" value="HTH_XRE"/>
    <property type="match status" value="1"/>
</dbReference>
<accession>A0A3D8P1T4</accession>
<dbReference type="AlphaFoldDB" id="A0A3D8P1T4"/>
<dbReference type="Proteomes" id="UP000256329">
    <property type="component" value="Unassembled WGS sequence"/>
</dbReference>
<gene>
    <name evidence="3" type="ORF">DXX99_08825</name>
</gene>
<reference evidence="3 4" key="1">
    <citation type="submission" date="2018-08" db="EMBL/GenBank/DDBJ databases">
        <title>Form III RuBisCO-mediated autotrophy in Thermodesulfobium bacteria.</title>
        <authorList>
            <person name="Toshchakov S.V."/>
            <person name="Kublanov I.V."/>
            <person name="Frolov E."/>
            <person name="Bonch-Osmolovskaya E.A."/>
            <person name="Tourova T.P."/>
            <person name="Chernych N.A."/>
            <person name="Lebedinsky A.V."/>
        </authorList>
    </citation>
    <scope>NUCLEOTIDE SEQUENCE [LARGE SCALE GENOMIC DNA]</scope>
    <source>
        <strain evidence="3 4">SR</strain>
    </source>
</reference>
<dbReference type="Pfam" id="PF01381">
    <property type="entry name" value="HTH_3"/>
    <property type="match status" value="1"/>
</dbReference>
<dbReference type="InterPro" id="IPR010982">
    <property type="entry name" value="Lambda_DNA-bd_dom_sf"/>
</dbReference>
<dbReference type="RefSeq" id="WP_115793124.1">
    <property type="nucleotide sequence ID" value="NZ_QSLN01000015.1"/>
</dbReference>
<evidence type="ECO:0000259" key="2">
    <source>
        <dbReference type="PROSITE" id="PS50943"/>
    </source>
</evidence>
<dbReference type="EMBL" id="QSLN01000015">
    <property type="protein sequence ID" value="RDV81795.1"/>
    <property type="molecule type" value="Genomic_DNA"/>
</dbReference>
<proteinExistence type="predicted"/>
<dbReference type="OrthoDB" id="9808239at2"/>
<feature type="domain" description="HTH cro/C1-type" evidence="2">
    <location>
        <begin position="178"/>
        <end position="232"/>
    </location>
</feature>
<dbReference type="CDD" id="cd00093">
    <property type="entry name" value="HTH_XRE"/>
    <property type="match status" value="1"/>
</dbReference>
<evidence type="ECO:0000313" key="3">
    <source>
        <dbReference type="EMBL" id="RDV81795.1"/>
    </source>
</evidence>
<keyword evidence="4" id="KW-1185">Reference proteome</keyword>
<evidence type="ECO:0000256" key="1">
    <source>
        <dbReference type="SAM" id="MobiDB-lite"/>
    </source>
</evidence>
<dbReference type="SUPFAM" id="SSF47413">
    <property type="entry name" value="lambda repressor-like DNA-binding domains"/>
    <property type="match status" value="1"/>
</dbReference>
<feature type="compositionally biased region" description="Gly residues" evidence="1">
    <location>
        <begin position="272"/>
        <end position="281"/>
    </location>
</feature>
<name>A0A3D8P1T4_9THEO</name>
<comment type="caution">
    <text evidence="3">The sequence shown here is derived from an EMBL/GenBank/DDBJ whole genome shotgun (WGS) entry which is preliminary data.</text>
</comment>
<dbReference type="GO" id="GO:0003677">
    <property type="term" value="F:DNA binding"/>
    <property type="evidence" value="ECO:0007669"/>
    <property type="project" value="InterPro"/>
</dbReference>
<organism evidence="3 4">
    <name type="scientific">Ammonifex thiophilus</name>
    <dbReference type="NCBI Taxonomy" id="444093"/>
    <lineage>
        <taxon>Bacteria</taxon>
        <taxon>Bacillati</taxon>
        <taxon>Bacillota</taxon>
        <taxon>Clostridia</taxon>
        <taxon>Thermoanaerobacterales</taxon>
        <taxon>Thermoanaerobacteraceae</taxon>
        <taxon>Ammonifex</taxon>
    </lineage>
</organism>